<sequence length="118" mass="13279">MSSPVLLYNKLGEFTILSRWGAILKNFSYPLASDWTTDEIITVTAFYRQVEDAYELSQGVLVEALLSAYSAFKIVVPSKSQEKQLGKQFEQLTGYSWYRTLKAAHETAKKSVKMTIGG</sequence>
<dbReference type="InterPro" id="IPR023324">
    <property type="entry name" value="BH2638-like_sf"/>
</dbReference>
<dbReference type="EMBL" id="BCMH01000007">
    <property type="protein sequence ID" value="GAX03563.1"/>
    <property type="molecule type" value="Genomic_DNA"/>
</dbReference>
<dbReference type="Gene3D" id="1.10.220.80">
    <property type="entry name" value="BH2638-like"/>
    <property type="match status" value="1"/>
</dbReference>
<dbReference type="SUPFAM" id="SSF158504">
    <property type="entry name" value="BH2638-like"/>
    <property type="match status" value="1"/>
</dbReference>
<dbReference type="InterPro" id="IPR007920">
    <property type="entry name" value="UPF0223"/>
</dbReference>
<dbReference type="Pfam" id="PF05256">
    <property type="entry name" value="UPF0223"/>
    <property type="match status" value="1"/>
</dbReference>
<reference evidence="1 2" key="1">
    <citation type="submission" date="2015-11" db="EMBL/GenBank/DDBJ databases">
        <title>Draft genome sequences of new species of the genus Lactobacillus isolated from orchardgrass silage.</title>
        <authorList>
            <person name="Tohno M."/>
            <person name="Tanizawa Y."/>
            <person name="Arita M."/>
        </authorList>
    </citation>
    <scope>NUCLEOTIDE SEQUENCE [LARGE SCALE GENOMIC DNA]</scope>
    <source>
        <strain evidence="1 2">IWT140</strain>
    </source>
</reference>
<dbReference type="Proteomes" id="UP000198430">
    <property type="component" value="Unassembled WGS sequence"/>
</dbReference>
<proteinExistence type="predicted"/>
<organism evidence="1 2">
    <name type="scientific">Secundilactobacillus pentosiphilus</name>
    <dbReference type="NCBI Taxonomy" id="1714682"/>
    <lineage>
        <taxon>Bacteria</taxon>
        <taxon>Bacillati</taxon>
        <taxon>Bacillota</taxon>
        <taxon>Bacilli</taxon>
        <taxon>Lactobacillales</taxon>
        <taxon>Lactobacillaceae</taxon>
        <taxon>Secundilactobacillus</taxon>
    </lineage>
</organism>
<dbReference type="AlphaFoldDB" id="A0A1Z5IP94"/>
<keyword evidence="2" id="KW-1185">Reference proteome</keyword>
<accession>A0A1Z5IP94</accession>
<evidence type="ECO:0000313" key="2">
    <source>
        <dbReference type="Proteomes" id="UP000198430"/>
    </source>
</evidence>
<comment type="caution">
    <text evidence="1">The sequence shown here is derived from an EMBL/GenBank/DDBJ whole genome shotgun (WGS) entry which is preliminary data.</text>
</comment>
<name>A0A1Z5IP94_9LACO</name>
<dbReference type="NCBIfam" id="NF003353">
    <property type="entry name" value="PRK04387.1"/>
    <property type="match status" value="1"/>
</dbReference>
<evidence type="ECO:0000313" key="1">
    <source>
        <dbReference type="EMBL" id="GAX03563.1"/>
    </source>
</evidence>
<protein>
    <submittedName>
        <fullName evidence="1">Uncharacterized protein</fullName>
    </submittedName>
</protein>
<gene>
    <name evidence="1" type="ORF">IWT140_01168</name>
</gene>